<name>A0A653CGQ7_CALMS</name>
<feature type="region of interest" description="Disordered" evidence="5">
    <location>
        <begin position="404"/>
        <end position="429"/>
    </location>
</feature>
<comment type="similarity">
    <text evidence="1 4">Belongs to the inositol phosphokinase (IPK) family.</text>
</comment>
<dbReference type="PANTHER" id="PTHR12400">
    <property type="entry name" value="INOSITOL POLYPHOSPHATE KINASE"/>
    <property type="match status" value="1"/>
</dbReference>
<evidence type="ECO:0000256" key="3">
    <source>
        <dbReference type="ARBA" id="ARBA00022777"/>
    </source>
</evidence>
<dbReference type="EC" id="2.7.-.-" evidence="4"/>
<sequence>MVYLVAPWGMGENDRRNQNYALASADATATASAVTESFRRSDGSINDEVDLLPLSNQVGGHTRLMVLNRSTICKPLNFRELDFYQNIQEQDIKHFVPKYKGVMQATLCGGEKLQKRYSPSFREEYGTKPKTDRKRKRNEEVFKMRVHHTGNPKDVLKSISQADNTNKQYFLMLENITSHYQHPCILDLKMGTRQHGDDASADKRRKQMAKCAASTSASLGVRLCGMQVYEVERDFYYKKDKYWGRELNEGGFKNALCRFFDNGYGLRVNVICKVIKKLEELRRIIEKQSCYRFYSCSLLIVYEGNVEVPHISISPPERQKRPVYFDLGSQSASSDAHYCYDADTSNSSAEFNCTDDPSNVNSTFYPISEETVFLNSPPPTNVTTSSPLSVGSWMNYSNSSSEEYSLPEQLNSSSSSGEDTSDLELSGSHGRKRACELQFTMEDEEDDEALPGFKNVPKRLRIPGSSFLDTNPEVDVRIIDFAHTSFARKSDLNCQAVHEGPDGGFLTGIDSLKRLLLTPNDAIWVFLSQY</sequence>
<dbReference type="GO" id="GO:0005634">
    <property type="term" value="C:nucleus"/>
    <property type="evidence" value="ECO:0007669"/>
    <property type="project" value="TreeGrafter"/>
</dbReference>
<gene>
    <name evidence="6" type="ORF">CALMAC_LOCUS8873</name>
</gene>
<reference evidence="6 7" key="1">
    <citation type="submission" date="2019-01" db="EMBL/GenBank/DDBJ databases">
        <authorList>
            <person name="Sayadi A."/>
        </authorList>
    </citation>
    <scope>NUCLEOTIDE SEQUENCE [LARGE SCALE GENOMIC DNA]</scope>
</reference>
<proteinExistence type="inferred from homology"/>
<keyword evidence="3 4" id="KW-0418">Kinase</keyword>
<keyword evidence="7" id="KW-1185">Reference proteome</keyword>
<dbReference type="AlphaFoldDB" id="A0A653CGQ7"/>
<dbReference type="Gene3D" id="3.30.470.160">
    <property type="entry name" value="Inositol polyphosphate kinase"/>
    <property type="match status" value="1"/>
</dbReference>
<evidence type="ECO:0000256" key="5">
    <source>
        <dbReference type="SAM" id="MobiDB-lite"/>
    </source>
</evidence>
<dbReference type="InterPro" id="IPR005522">
    <property type="entry name" value="IPK"/>
</dbReference>
<dbReference type="GO" id="GO:0046854">
    <property type="term" value="P:phosphatidylinositol phosphate biosynthetic process"/>
    <property type="evidence" value="ECO:0007669"/>
    <property type="project" value="TreeGrafter"/>
</dbReference>
<keyword evidence="2 4" id="KW-0808">Transferase</keyword>
<dbReference type="OrthoDB" id="2573163at2759"/>
<evidence type="ECO:0000256" key="2">
    <source>
        <dbReference type="ARBA" id="ARBA00022679"/>
    </source>
</evidence>
<dbReference type="Pfam" id="PF03770">
    <property type="entry name" value="IPK"/>
    <property type="match status" value="1"/>
</dbReference>
<protein>
    <recommendedName>
        <fullName evidence="4">Kinase</fullName>
        <ecNumber evidence="4">2.7.-.-</ecNumber>
    </recommendedName>
</protein>
<dbReference type="PANTHER" id="PTHR12400:SF21">
    <property type="entry name" value="KINASE"/>
    <property type="match status" value="1"/>
</dbReference>
<dbReference type="InterPro" id="IPR038286">
    <property type="entry name" value="IPK_sf"/>
</dbReference>
<evidence type="ECO:0000313" key="7">
    <source>
        <dbReference type="Proteomes" id="UP000410492"/>
    </source>
</evidence>
<evidence type="ECO:0000313" key="6">
    <source>
        <dbReference type="EMBL" id="VEN46949.1"/>
    </source>
</evidence>
<dbReference type="Proteomes" id="UP000410492">
    <property type="component" value="Unassembled WGS sequence"/>
</dbReference>
<dbReference type="GO" id="GO:0000828">
    <property type="term" value="F:inositol hexakisphosphate kinase activity"/>
    <property type="evidence" value="ECO:0007669"/>
    <property type="project" value="TreeGrafter"/>
</dbReference>
<feature type="compositionally biased region" description="Low complexity" evidence="5">
    <location>
        <begin position="412"/>
        <end position="426"/>
    </location>
</feature>
<evidence type="ECO:0000256" key="4">
    <source>
        <dbReference type="RuleBase" id="RU363090"/>
    </source>
</evidence>
<accession>A0A653CGQ7</accession>
<dbReference type="SUPFAM" id="SSF56104">
    <property type="entry name" value="SAICAR synthase-like"/>
    <property type="match status" value="1"/>
</dbReference>
<organism evidence="6 7">
    <name type="scientific">Callosobruchus maculatus</name>
    <name type="common">Southern cowpea weevil</name>
    <name type="synonym">Pulse bruchid</name>
    <dbReference type="NCBI Taxonomy" id="64391"/>
    <lineage>
        <taxon>Eukaryota</taxon>
        <taxon>Metazoa</taxon>
        <taxon>Ecdysozoa</taxon>
        <taxon>Arthropoda</taxon>
        <taxon>Hexapoda</taxon>
        <taxon>Insecta</taxon>
        <taxon>Pterygota</taxon>
        <taxon>Neoptera</taxon>
        <taxon>Endopterygota</taxon>
        <taxon>Coleoptera</taxon>
        <taxon>Polyphaga</taxon>
        <taxon>Cucujiformia</taxon>
        <taxon>Chrysomeloidea</taxon>
        <taxon>Chrysomelidae</taxon>
        <taxon>Bruchinae</taxon>
        <taxon>Bruchini</taxon>
        <taxon>Callosobruchus</taxon>
    </lineage>
</organism>
<dbReference type="GO" id="GO:0005737">
    <property type="term" value="C:cytoplasm"/>
    <property type="evidence" value="ECO:0007669"/>
    <property type="project" value="TreeGrafter"/>
</dbReference>
<dbReference type="EMBL" id="CAACVG010007766">
    <property type="protein sequence ID" value="VEN46949.1"/>
    <property type="molecule type" value="Genomic_DNA"/>
</dbReference>
<evidence type="ECO:0000256" key="1">
    <source>
        <dbReference type="ARBA" id="ARBA00007374"/>
    </source>
</evidence>
<dbReference type="GO" id="GO:0032958">
    <property type="term" value="P:inositol phosphate biosynthetic process"/>
    <property type="evidence" value="ECO:0007669"/>
    <property type="project" value="InterPro"/>
</dbReference>